<organism evidence="2 3">
    <name type="scientific">Hymenolepis diminuta</name>
    <name type="common">Rat tapeworm</name>
    <dbReference type="NCBI Taxonomy" id="6216"/>
    <lineage>
        <taxon>Eukaryota</taxon>
        <taxon>Metazoa</taxon>
        <taxon>Spiralia</taxon>
        <taxon>Lophotrochozoa</taxon>
        <taxon>Platyhelminthes</taxon>
        <taxon>Cestoda</taxon>
        <taxon>Eucestoda</taxon>
        <taxon>Cyclophyllidea</taxon>
        <taxon>Hymenolepididae</taxon>
        <taxon>Hymenolepis</taxon>
    </lineage>
</organism>
<protein>
    <submittedName>
        <fullName evidence="2">Uncharacterized protein</fullName>
    </submittedName>
</protein>
<evidence type="ECO:0000313" key="2">
    <source>
        <dbReference type="EMBL" id="VUZ48164.1"/>
    </source>
</evidence>
<gene>
    <name evidence="2" type="ORF">WMSIL1_LOCUS7650</name>
</gene>
<proteinExistence type="predicted"/>
<dbReference type="AlphaFoldDB" id="A0A564YNQ6"/>
<dbReference type="Proteomes" id="UP000321570">
    <property type="component" value="Unassembled WGS sequence"/>
</dbReference>
<evidence type="ECO:0000256" key="1">
    <source>
        <dbReference type="SAM" id="MobiDB-lite"/>
    </source>
</evidence>
<name>A0A564YNQ6_HYMDI</name>
<evidence type="ECO:0000313" key="3">
    <source>
        <dbReference type="Proteomes" id="UP000321570"/>
    </source>
</evidence>
<dbReference type="EMBL" id="CABIJS010000277">
    <property type="protein sequence ID" value="VUZ48164.1"/>
    <property type="molecule type" value="Genomic_DNA"/>
</dbReference>
<feature type="region of interest" description="Disordered" evidence="1">
    <location>
        <begin position="162"/>
        <end position="181"/>
    </location>
</feature>
<keyword evidence="3" id="KW-1185">Reference proteome</keyword>
<feature type="compositionally biased region" description="Basic residues" evidence="1">
    <location>
        <begin position="130"/>
        <end position="141"/>
    </location>
</feature>
<feature type="region of interest" description="Disordered" evidence="1">
    <location>
        <begin position="122"/>
        <end position="141"/>
    </location>
</feature>
<reference evidence="2 3" key="1">
    <citation type="submission" date="2019-07" db="EMBL/GenBank/DDBJ databases">
        <authorList>
            <person name="Jastrzebski P J."/>
            <person name="Paukszto L."/>
            <person name="Jastrzebski P J."/>
        </authorList>
    </citation>
    <scope>NUCLEOTIDE SEQUENCE [LARGE SCALE GENOMIC DNA]</scope>
    <source>
        <strain evidence="2 3">WMS-il1</strain>
    </source>
</reference>
<sequence length="181" mass="19352">MCKLDILQAYDFRPDMDRSCPASTGVDSNSTAPIVAVPVPGPSAGPNSSPLLVRAGVEDVEAGGGDEELVLTTAIGNSQTRSDGSPECVVTASVSTSYHDLEHQSDGSHGNSGRREWLRGLFRSSSTSNPRRHHHSAYRLRRNRSRNVEVVAASVELTQSHLLSENVENPGSNPPNTVHLS</sequence>
<accession>A0A564YNQ6</accession>